<proteinExistence type="predicted"/>
<dbReference type="EMBL" id="AFRT01001674">
    <property type="protein sequence ID" value="ELU39639.1"/>
    <property type="molecule type" value="Genomic_DNA"/>
</dbReference>
<organism evidence="3 4">
    <name type="scientific">Thanatephorus cucumeris (strain AG1-IA)</name>
    <name type="common">Rice sheath blight fungus</name>
    <name type="synonym">Rhizoctonia solani</name>
    <dbReference type="NCBI Taxonomy" id="983506"/>
    <lineage>
        <taxon>Eukaryota</taxon>
        <taxon>Fungi</taxon>
        <taxon>Dikarya</taxon>
        <taxon>Basidiomycota</taxon>
        <taxon>Agaricomycotina</taxon>
        <taxon>Agaricomycetes</taxon>
        <taxon>Cantharellales</taxon>
        <taxon>Ceratobasidiaceae</taxon>
        <taxon>Rhizoctonia</taxon>
        <taxon>Rhizoctonia solani AG-1</taxon>
    </lineage>
</organism>
<reference evidence="3 4" key="1">
    <citation type="journal article" date="2013" name="Nat. Commun.">
        <title>The evolution and pathogenic mechanisms of the rice sheath blight pathogen.</title>
        <authorList>
            <person name="Zheng A."/>
            <person name="Lin R."/>
            <person name="Xu L."/>
            <person name="Qin P."/>
            <person name="Tang C."/>
            <person name="Ai P."/>
            <person name="Zhang D."/>
            <person name="Liu Y."/>
            <person name="Sun Z."/>
            <person name="Feng H."/>
            <person name="Wang Y."/>
            <person name="Chen Y."/>
            <person name="Liang X."/>
            <person name="Fu R."/>
            <person name="Li Q."/>
            <person name="Zhang J."/>
            <person name="Yu X."/>
            <person name="Xie Z."/>
            <person name="Ding L."/>
            <person name="Guan P."/>
            <person name="Tang J."/>
            <person name="Liang Y."/>
            <person name="Wang S."/>
            <person name="Deng Q."/>
            <person name="Li S."/>
            <person name="Zhu J."/>
            <person name="Wang L."/>
            <person name="Liu H."/>
            <person name="Li P."/>
        </authorList>
    </citation>
    <scope>NUCLEOTIDE SEQUENCE [LARGE SCALE GENOMIC DNA]</scope>
    <source>
        <strain evidence="4">AG-1 IA</strain>
    </source>
</reference>
<keyword evidence="2" id="KW-1133">Transmembrane helix</keyword>
<keyword evidence="2" id="KW-0812">Transmembrane</keyword>
<dbReference type="HOGENOM" id="CLU_1636557_0_0_1"/>
<keyword evidence="2" id="KW-0472">Membrane</keyword>
<protein>
    <submittedName>
        <fullName evidence="3">Uncharacterized protein</fullName>
    </submittedName>
</protein>
<accession>L8WTE1</accession>
<gene>
    <name evidence="3" type="ORF">AG1IA_06320</name>
</gene>
<sequence length="162" mass="17753">MPHFDHSSITVATRRGRLLVITADRWDTIEPHTLSAGLPLDGTLRWAGFALALTALRCTSQSPGAYSPPTRPPPPATALEWQTDTMPIPSPRPTSPQNEKSPGHSDDPLQSPLPSHPNHSADPSAGSPLVFSFLFICINWISYLFIPSPSTRRFSQLTYQKS</sequence>
<evidence type="ECO:0000313" key="4">
    <source>
        <dbReference type="Proteomes" id="UP000011668"/>
    </source>
</evidence>
<dbReference type="OrthoDB" id="1431247at2759"/>
<evidence type="ECO:0000256" key="1">
    <source>
        <dbReference type="SAM" id="MobiDB-lite"/>
    </source>
</evidence>
<keyword evidence="4" id="KW-1185">Reference proteome</keyword>
<dbReference type="Proteomes" id="UP000011668">
    <property type="component" value="Unassembled WGS sequence"/>
</dbReference>
<feature type="transmembrane region" description="Helical" evidence="2">
    <location>
        <begin position="125"/>
        <end position="146"/>
    </location>
</feature>
<evidence type="ECO:0000313" key="3">
    <source>
        <dbReference type="EMBL" id="ELU39639.1"/>
    </source>
</evidence>
<evidence type="ECO:0000256" key="2">
    <source>
        <dbReference type="SAM" id="Phobius"/>
    </source>
</evidence>
<comment type="caution">
    <text evidence="3">The sequence shown here is derived from an EMBL/GenBank/DDBJ whole genome shotgun (WGS) entry which is preliminary data.</text>
</comment>
<feature type="region of interest" description="Disordered" evidence="1">
    <location>
        <begin position="61"/>
        <end position="122"/>
    </location>
</feature>
<name>L8WTE1_THACA</name>
<dbReference type="AlphaFoldDB" id="L8WTE1"/>